<dbReference type="Proteomes" id="UP000317730">
    <property type="component" value="Unassembled WGS sequence"/>
</dbReference>
<dbReference type="InterPro" id="IPR002725">
    <property type="entry name" value="YgjP-like_metallopeptidase"/>
</dbReference>
<gene>
    <name evidence="2" type="ORF">APE01nite_15020</name>
</gene>
<dbReference type="EMBL" id="BJMV01000007">
    <property type="protein sequence ID" value="GEB85705.1"/>
    <property type="molecule type" value="Genomic_DNA"/>
</dbReference>
<dbReference type="Pfam" id="PF01863">
    <property type="entry name" value="YgjP-like"/>
    <property type="match status" value="1"/>
</dbReference>
<dbReference type="InterPro" id="IPR053136">
    <property type="entry name" value="UTP_pyrophosphatase-like"/>
</dbReference>
<dbReference type="PANTHER" id="PTHR30399">
    <property type="entry name" value="UNCHARACTERIZED PROTEIN YGJP"/>
    <property type="match status" value="1"/>
</dbReference>
<sequence length="246" mass="27801">MSPGPDSPPLPNKIDIDAVGTFPVFWRLSKQARRLSMRLAPRQNAVTVTLPATCPPAHAIAFLHNNRNWLASRLKRVQNAFSFEAGCIIPIEGVPHRIVHSPAQRGGAWIENGQILVSGEAAFITRRVMDCLRHRALRVLGAELRDMAKTAGLNPTRLDIRDPTSRWGSCSATGRIMLSWRLIMAPPEVRHYLIAHELSHLVHMNHSNQFWQQVKRLTPHRQRAEAWLRHHGPNLMRAGQQELPLT</sequence>
<reference evidence="2 3" key="1">
    <citation type="submission" date="2019-06" db="EMBL/GenBank/DDBJ databases">
        <title>Whole genome shotgun sequence of Acetobacter peroxydans NBRC 13755.</title>
        <authorList>
            <person name="Hosoyama A."/>
            <person name="Uohara A."/>
            <person name="Ohji S."/>
            <person name="Ichikawa N."/>
        </authorList>
    </citation>
    <scope>NUCLEOTIDE SEQUENCE [LARGE SCALE GENOMIC DNA]</scope>
    <source>
        <strain evidence="2 3">NBRC 13755</strain>
    </source>
</reference>
<keyword evidence="3" id="KW-1185">Reference proteome</keyword>
<dbReference type="CDD" id="cd07344">
    <property type="entry name" value="M48_yhfN_like"/>
    <property type="match status" value="1"/>
</dbReference>
<dbReference type="Gene3D" id="3.30.2010.10">
    <property type="entry name" value="Metalloproteases ('zincins'), catalytic domain"/>
    <property type="match status" value="1"/>
</dbReference>
<comment type="caution">
    <text evidence="2">The sequence shown here is derived from an EMBL/GenBank/DDBJ whole genome shotgun (WGS) entry which is preliminary data.</text>
</comment>
<protein>
    <recommendedName>
        <fullName evidence="1">YgjP-like metallopeptidase domain-containing protein</fullName>
    </recommendedName>
</protein>
<evidence type="ECO:0000313" key="2">
    <source>
        <dbReference type="EMBL" id="GEB85705.1"/>
    </source>
</evidence>
<accession>A0A4Y3TY97</accession>
<dbReference type="PANTHER" id="PTHR30399:SF1">
    <property type="entry name" value="UTP PYROPHOSPHATASE"/>
    <property type="match status" value="1"/>
</dbReference>
<feature type="domain" description="YgjP-like metallopeptidase" evidence="1">
    <location>
        <begin position="37"/>
        <end position="231"/>
    </location>
</feature>
<evidence type="ECO:0000259" key="1">
    <source>
        <dbReference type="Pfam" id="PF01863"/>
    </source>
</evidence>
<name>A0A4Y3TY97_9PROT</name>
<dbReference type="AlphaFoldDB" id="A0A4Y3TY97"/>
<organism evidence="2 3">
    <name type="scientific">Acetobacter peroxydans</name>
    <dbReference type="NCBI Taxonomy" id="104098"/>
    <lineage>
        <taxon>Bacteria</taxon>
        <taxon>Pseudomonadati</taxon>
        <taxon>Pseudomonadota</taxon>
        <taxon>Alphaproteobacteria</taxon>
        <taxon>Acetobacterales</taxon>
        <taxon>Acetobacteraceae</taxon>
        <taxon>Acetobacter</taxon>
    </lineage>
</organism>
<evidence type="ECO:0000313" key="3">
    <source>
        <dbReference type="Proteomes" id="UP000317730"/>
    </source>
</evidence>
<proteinExistence type="predicted"/>